<dbReference type="OrthoDB" id="10503104at2759"/>
<feature type="region of interest" description="Disordered" evidence="1">
    <location>
        <begin position="133"/>
        <end position="343"/>
    </location>
</feature>
<feature type="compositionally biased region" description="Low complexity" evidence="1">
    <location>
        <begin position="189"/>
        <end position="200"/>
    </location>
</feature>
<dbReference type="HOGENOM" id="CLU_616999_0_0_1"/>
<feature type="compositionally biased region" description="Basic and acidic residues" evidence="1">
    <location>
        <begin position="153"/>
        <end position="171"/>
    </location>
</feature>
<feature type="compositionally biased region" description="Basic residues" evidence="1">
    <location>
        <begin position="310"/>
        <end position="319"/>
    </location>
</feature>
<evidence type="ECO:0000313" key="3">
    <source>
        <dbReference type="Proteomes" id="UP000007431"/>
    </source>
</evidence>
<feature type="region of interest" description="Disordered" evidence="1">
    <location>
        <begin position="1"/>
        <end position="68"/>
    </location>
</feature>
<organism evidence="3">
    <name type="scientific">Schizophyllum commune (strain H4-8 / FGSC 9210)</name>
    <name type="common">Split gill fungus</name>
    <dbReference type="NCBI Taxonomy" id="578458"/>
    <lineage>
        <taxon>Eukaryota</taxon>
        <taxon>Fungi</taxon>
        <taxon>Dikarya</taxon>
        <taxon>Basidiomycota</taxon>
        <taxon>Agaricomycotina</taxon>
        <taxon>Agaricomycetes</taxon>
        <taxon>Agaricomycetidae</taxon>
        <taxon>Agaricales</taxon>
        <taxon>Schizophyllaceae</taxon>
        <taxon>Schizophyllum</taxon>
    </lineage>
</organism>
<feature type="compositionally biased region" description="Basic and acidic residues" evidence="1">
    <location>
        <begin position="262"/>
        <end position="280"/>
    </location>
</feature>
<feature type="compositionally biased region" description="Basic and acidic residues" evidence="1">
    <location>
        <begin position="330"/>
        <end position="341"/>
    </location>
</feature>
<feature type="region of interest" description="Disordered" evidence="1">
    <location>
        <begin position="400"/>
        <end position="421"/>
    </location>
</feature>
<feature type="compositionally biased region" description="Basic and acidic residues" evidence="1">
    <location>
        <begin position="234"/>
        <end position="245"/>
    </location>
</feature>
<dbReference type="EMBL" id="GL377312">
    <property type="protein sequence ID" value="EFI92863.1"/>
    <property type="molecule type" value="Genomic_DNA"/>
</dbReference>
<accession>D8QH18</accession>
<dbReference type="KEGG" id="scm:SCHCO_02554196"/>
<proteinExistence type="predicted"/>
<sequence length="444" mass="48096">MSPTSSPLSSLTSLSEDDAPTAPHLDTNSAPEGTHACPATSGLTNDPTCPDDEDLSEAQKRNRMKDRWVEEVSQLSTKCFGCKGAIRLSDVYESRKWYEIEKYCSHAALLEESGTLARSLSGAKGSIFEGDAARSNVRRESHGKARITTASAKAEKDNSIPEDPAAKDTRRQPSRSRPRRNVKSRKSSAHAPQQPAPAASTPDYRATAETEDSKTLFDGSDSEAPDNYKGSNEPIRRGLGDDSLEKPSIAPVARKVCVGKDSGTRDISKRRTGRRDEGDARSYGSEVDTQTQVGSVFPEDEDMAACAPPRRNHRGKVAHVRFQQNTPSRSNKDSDPREAKSAKTPVYGDIPLVDAFPAAFTHSDTLSAEFPKVAYSINGIDGLLDLPPLITYAESSMRSTLQDTPTDDAGGPCNGYDHGDTSKDITVEVQYRGVDDMVVRAVDS</sequence>
<dbReference type="VEuPathDB" id="FungiDB:SCHCODRAFT_02554196"/>
<feature type="compositionally biased region" description="Basic residues" evidence="1">
    <location>
        <begin position="172"/>
        <end position="188"/>
    </location>
</feature>
<dbReference type="InParanoid" id="D8QH18"/>
<feature type="compositionally biased region" description="Low complexity" evidence="1">
    <location>
        <begin position="1"/>
        <end position="14"/>
    </location>
</feature>
<keyword evidence="3" id="KW-1185">Reference proteome</keyword>
<evidence type="ECO:0000313" key="2">
    <source>
        <dbReference type="EMBL" id="EFI92863.1"/>
    </source>
</evidence>
<reference evidence="2 3" key="1">
    <citation type="journal article" date="2010" name="Nat. Biotechnol.">
        <title>Genome sequence of the model mushroom Schizophyllum commune.</title>
        <authorList>
            <person name="Ohm R.A."/>
            <person name="de Jong J.F."/>
            <person name="Lugones L.G."/>
            <person name="Aerts A."/>
            <person name="Kothe E."/>
            <person name="Stajich J.E."/>
            <person name="de Vries R.P."/>
            <person name="Record E."/>
            <person name="Levasseur A."/>
            <person name="Baker S.E."/>
            <person name="Bartholomew K.A."/>
            <person name="Coutinho P.M."/>
            <person name="Erdmann S."/>
            <person name="Fowler T.J."/>
            <person name="Gathman A.C."/>
            <person name="Lombard V."/>
            <person name="Henrissat B."/>
            <person name="Knabe N."/>
            <person name="Kuees U."/>
            <person name="Lilly W.W."/>
            <person name="Lindquist E."/>
            <person name="Lucas S."/>
            <person name="Magnuson J.K."/>
            <person name="Piumi F."/>
            <person name="Raudaskoski M."/>
            <person name="Salamov A."/>
            <person name="Schmutz J."/>
            <person name="Schwarze F.W.M.R."/>
            <person name="vanKuyk P.A."/>
            <person name="Horton J.S."/>
            <person name="Grigoriev I.V."/>
            <person name="Woesten H.A.B."/>
        </authorList>
    </citation>
    <scope>NUCLEOTIDE SEQUENCE [LARGE SCALE GENOMIC DNA]</scope>
    <source>
        <strain evidence="3">H4-8 / FGSC 9210</strain>
    </source>
</reference>
<dbReference type="Proteomes" id="UP000007431">
    <property type="component" value="Unassembled WGS sequence"/>
</dbReference>
<feature type="compositionally biased region" description="Basic and acidic residues" evidence="1">
    <location>
        <begin position="57"/>
        <end position="68"/>
    </location>
</feature>
<protein>
    <submittedName>
        <fullName evidence="2">Uncharacterized protein</fullName>
    </submittedName>
</protein>
<evidence type="ECO:0000256" key="1">
    <source>
        <dbReference type="SAM" id="MobiDB-lite"/>
    </source>
</evidence>
<gene>
    <name evidence="2" type="ORF">SCHCODRAFT_237739</name>
</gene>
<feature type="compositionally biased region" description="Basic and acidic residues" evidence="1">
    <location>
        <begin position="206"/>
        <end position="215"/>
    </location>
</feature>
<dbReference type="GeneID" id="9597917"/>
<dbReference type="RefSeq" id="XP_003027766.1">
    <property type="nucleotide sequence ID" value="XM_003027720.1"/>
</dbReference>
<name>D8QH18_SCHCM</name>
<dbReference type="AlphaFoldDB" id="D8QH18"/>